<proteinExistence type="predicted"/>
<organism evidence="3 4">
    <name type="scientific">Colletotrichum gloeosporioides (strain Cg-14)</name>
    <name type="common">Anthracnose fungus</name>
    <name type="synonym">Glomerella cingulata</name>
    <dbReference type="NCBI Taxonomy" id="1237896"/>
    <lineage>
        <taxon>Eukaryota</taxon>
        <taxon>Fungi</taxon>
        <taxon>Dikarya</taxon>
        <taxon>Ascomycota</taxon>
        <taxon>Pezizomycotina</taxon>
        <taxon>Sordariomycetes</taxon>
        <taxon>Hypocreomycetidae</taxon>
        <taxon>Glomerellales</taxon>
        <taxon>Glomerellaceae</taxon>
        <taxon>Colletotrichum</taxon>
        <taxon>Colletotrichum gloeosporioides species complex</taxon>
    </lineage>
</organism>
<dbReference type="InterPro" id="IPR018392">
    <property type="entry name" value="LysM"/>
</dbReference>
<dbReference type="Pfam" id="PF01476">
    <property type="entry name" value="LysM"/>
    <property type="match status" value="1"/>
</dbReference>
<sequence length="274" mass="31721">MSRFSRYDTDEERLPNGMQRVGYDADTQIYTYRDADGSYWEGAPGNEYGQLTQVSNDGRPSRHEPIDVALRHHIWEEERKNWRQGWQPLLNFFLIIGLFLMLLTWWLYRTPSEQLPQCGGQAVPYKIHKGDTCWAIAEKHKMSVEDLVKANHKLNCDKLQIGSSIYFTMAPRIPAAKSTETLCYGVATVGAFLPIYLMLPGAEQRLAMQTTKWAPRWERNISYFTPAAERGIKRVEPPVSRIVKRIDDRLPLEKMAKGIDKRIKNGIERFNNTK</sequence>
<evidence type="ECO:0000256" key="1">
    <source>
        <dbReference type="SAM" id="Phobius"/>
    </source>
</evidence>
<dbReference type="HOGENOM" id="CLU_1015677_0_0_1"/>
<dbReference type="PROSITE" id="PS51782">
    <property type="entry name" value="LYSM"/>
    <property type="match status" value="1"/>
</dbReference>
<keyword evidence="1" id="KW-0812">Transmembrane</keyword>
<evidence type="ECO:0000259" key="2">
    <source>
        <dbReference type="PROSITE" id="PS51782"/>
    </source>
</evidence>
<keyword evidence="1" id="KW-1133">Transmembrane helix</keyword>
<dbReference type="InterPro" id="IPR036779">
    <property type="entry name" value="LysM_dom_sf"/>
</dbReference>
<dbReference type="eggNOG" id="ENOG502S3JP">
    <property type="taxonomic scope" value="Eukaryota"/>
</dbReference>
<comment type="caution">
    <text evidence="3">The sequence shown here is derived from an EMBL/GenBank/DDBJ whole genome shotgun (WGS) entry which is preliminary data.</text>
</comment>
<name>T0KPG8_COLGC</name>
<protein>
    <submittedName>
        <fullName evidence="3">LysM domain-containing protein</fullName>
    </submittedName>
</protein>
<dbReference type="OrthoDB" id="2107166at2759"/>
<keyword evidence="1" id="KW-0472">Membrane</keyword>
<dbReference type="Gene3D" id="3.10.350.10">
    <property type="entry name" value="LysM domain"/>
    <property type="match status" value="1"/>
</dbReference>
<accession>T0KPG8</accession>
<feature type="domain" description="LysM" evidence="2">
    <location>
        <begin position="123"/>
        <end position="167"/>
    </location>
</feature>
<reference evidence="4" key="1">
    <citation type="journal article" date="2013" name="Mol. Plant Microbe Interact.">
        <title>Global aspects of pacC regulation of pathogenicity genes in Colletotrichum gloeosporioides as revealed by transcriptome analysis.</title>
        <authorList>
            <person name="Alkan N."/>
            <person name="Meng X."/>
            <person name="Friedlander G."/>
            <person name="Reuveni E."/>
            <person name="Sukno S."/>
            <person name="Sherman A."/>
            <person name="Thon M."/>
            <person name="Fluhr R."/>
            <person name="Prusky D."/>
        </authorList>
    </citation>
    <scope>NUCLEOTIDE SEQUENCE [LARGE SCALE GENOMIC DNA]</scope>
    <source>
        <strain evidence="4">Cg-14</strain>
    </source>
</reference>
<dbReference type="EMBL" id="AMYD01000435">
    <property type="protein sequence ID" value="EQB57682.1"/>
    <property type="molecule type" value="Genomic_DNA"/>
</dbReference>
<dbReference type="SMART" id="SM00257">
    <property type="entry name" value="LysM"/>
    <property type="match status" value="1"/>
</dbReference>
<dbReference type="AlphaFoldDB" id="T0KPG8"/>
<dbReference type="Proteomes" id="UP000015530">
    <property type="component" value="Unassembled WGS sequence"/>
</dbReference>
<feature type="transmembrane region" description="Helical" evidence="1">
    <location>
        <begin position="89"/>
        <end position="108"/>
    </location>
</feature>
<gene>
    <name evidence="3" type="ORF">CGLO_02155</name>
</gene>
<evidence type="ECO:0000313" key="4">
    <source>
        <dbReference type="Proteomes" id="UP000015530"/>
    </source>
</evidence>
<evidence type="ECO:0000313" key="3">
    <source>
        <dbReference type="EMBL" id="EQB57682.1"/>
    </source>
</evidence>
<dbReference type="CDD" id="cd00118">
    <property type="entry name" value="LysM"/>
    <property type="match status" value="1"/>
</dbReference>
<dbReference type="SUPFAM" id="SSF54106">
    <property type="entry name" value="LysM domain"/>
    <property type="match status" value="1"/>
</dbReference>